<accession>A0ACC1Q1R9</accession>
<gene>
    <name evidence="1" type="ORF">NUW54_g3534</name>
</gene>
<organism evidence="1 2">
    <name type="scientific">Trametes sanguinea</name>
    <dbReference type="NCBI Taxonomy" id="158606"/>
    <lineage>
        <taxon>Eukaryota</taxon>
        <taxon>Fungi</taxon>
        <taxon>Dikarya</taxon>
        <taxon>Basidiomycota</taxon>
        <taxon>Agaricomycotina</taxon>
        <taxon>Agaricomycetes</taxon>
        <taxon>Polyporales</taxon>
        <taxon>Polyporaceae</taxon>
        <taxon>Trametes</taxon>
    </lineage>
</organism>
<evidence type="ECO:0000313" key="2">
    <source>
        <dbReference type="Proteomes" id="UP001144978"/>
    </source>
</evidence>
<protein>
    <submittedName>
        <fullName evidence="1">Uncharacterized protein</fullName>
    </submittedName>
</protein>
<comment type="caution">
    <text evidence="1">The sequence shown here is derived from an EMBL/GenBank/DDBJ whole genome shotgun (WGS) entry which is preliminary data.</text>
</comment>
<sequence>MRRGRKADAEAEERKVRRREVVSDVPRALQKLLLDVEVRPYGYQSSSAFITGLKEWAAQRIPGRSTRASTSVFSSSGHRLRQAGARIHASPQKEMQHQSRPARIGAQSCKGLLISPRAISQGRLSTDAITNYATDPLKLSNIPSRSNRGMHSSVFEAIPRPIWTTDFARGPFPEKAEQRI</sequence>
<dbReference type="Proteomes" id="UP001144978">
    <property type="component" value="Unassembled WGS sequence"/>
</dbReference>
<keyword evidence="2" id="KW-1185">Reference proteome</keyword>
<proteinExistence type="predicted"/>
<reference evidence="1" key="1">
    <citation type="submission" date="2022-08" db="EMBL/GenBank/DDBJ databases">
        <title>Genome Sequence of Pycnoporus sanguineus.</title>
        <authorList>
            <person name="Buettner E."/>
        </authorList>
    </citation>
    <scope>NUCLEOTIDE SEQUENCE</scope>
    <source>
        <strain evidence="1">CG-C14</strain>
    </source>
</reference>
<name>A0ACC1Q1R9_9APHY</name>
<evidence type="ECO:0000313" key="1">
    <source>
        <dbReference type="EMBL" id="KAJ3007480.1"/>
    </source>
</evidence>
<dbReference type="EMBL" id="JANSHE010000745">
    <property type="protein sequence ID" value="KAJ3007480.1"/>
    <property type="molecule type" value="Genomic_DNA"/>
</dbReference>